<organism evidence="11 12">
    <name type="scientific">Flavobacterium supellecticarium</name>
    <dbReference type="NCBI Taxonomy" id="2565924"/>
    <lineage>
        <taxon>Bacteria</taxon>
        <taxon>Pseudomonadati</taxon>
        <taxon>Bacteroidota</taxon>
        <taxon>Flavobacteriia</taxon>
        <taxon>Flavobacteriales</taxon>
        <taxon>Flavobacteriaceae</taxon>
        <taxon>Flavobacterium</taxon>
    </lineage>
</organism>
<evidence type="ECO:0000256" key="8">
    <source>
        <dbReference type="ARBA" id="ARBA00023012"/>
    </source>
</evidence>
<keyword evidence="9" id="KW-1133">Transmembrane helix</keyword>
<gene>
    <name evidence="11" type="ORF">E6C50_07690</name>
</gene>
<keyword evidence="9" id="KW-0472">Membrane</keyword>
<dbReference type="OrthoDB" id="9760839at2"/>
<dbReference type="InterPro" id="IPR003594">
    <property type="entry name" value="HATPase_dom"/>
</dbReference>
<dbReference type="Pfam" id="PF02518">
    <property type="entry name" value="HATPase_c"/>
    <property type="match status" value="1"/>
</dbReference>
<dbReference type="SMART" id="SM00387">
    <property type="entry name" value="HATPase_c"/>
    <property type="match status" value="1"/>
</dbReference>
<dbReference type="AlphaFoldDB" id="A0A4S4A0C2"/>
<accession>A0A4S4A0C2</accession>
<reference evidence="11 12" key="1">
    <citation type="submission" date="2019-04" db="EMBL/GenBank/DDBJ databases">
        <title>Flavobacterium sp. nov. isolated from construction timber.</title>
        <authorList>
            <person name="Lin S.-Y."/>
            <person name="Chang C.-T."/>
            <person name="Young C.-C."/>
        </authorList>
    </citation>
    <scope>NUCLEOTIDE SEQUENCE [LARGE SCALE GENOMIC DNA]</scope>
    <source>
        <strain evidence="11 12">CC-CTC003</strain>
    </source>
</reference>
<proteinExistence type="predicted"/>
<keyword evidence="4" id="KW-0808">Transferase</keyword>
<dbReference type="GO" id="GO:0046983">
    <property type="term" value="F:protein dimerization activity"/>
    <property type="evidence" value="ECO:0007669"/>
    <property type="project" value="InterPro"/>
</dbReference>
<feature type="domain" description="Histidine kinase" evidence="10">
    <location>
        <begin position="67"/>
        <end position="258"/>
    </location>
</feature>
<keyword evidence="6 11" id="KW-0418">Kinase</keyword>
<evidence type="ECO:0000256" key="4">
    <source>
        <dbReference type="ARBA" id="ARBA00022679"/>
    </source>
</evidence>
<dbReference type="CDD" id="cd16917">
    <property type="entry name" value="HATPase_UhpB-NarQ-NarX-like"/>
    <property type="match status" value="1"/>
</dbReference>
<evidence type="ECO:0000256" key="3">
    <source>
        <dbReference type="ARBA" id="ARBA00022553"/>
    </source>
</evidence>
<dbReference type="InterPro" id="IPR005467">
    <property type="entry name" value="His_kinase_dom"/>
</dbReference>
<evidence type="ECO:0000256" key="5">
    <source>
        <dbReference type="ARBA" id="ARBA00022741"/>
    </source>
</evidence>
<sequence>MEQKEIPLLIISFSIVLLTLLGTLLVFFLYFQKKKSKFLMDKMEAELFFNSELAKSRIEIKEQTLSNISRELHDNIGQILSVAVMQLNLMVAKIDTDDKHELDEVRKLVSKSLDEIRMVAKLINGDVELQSGFIDAVTEDLNRITKLKIINGNLNISGQIQPIDPQHEVIIYRILQEAISNALKYSHSKTIDVDICFDARECIIEITDSGIGFNNATVAKGSGLANMNTRARLIGAAFLVSSRPNEGTKLKIVYPLEKGRKE</sequence>
<evidence type="ECO:0000256" key="2">
    <source>
        <dbReference type="ARBA" id="ARBA00012438"/>
    </source>
</evidence>
<dbReference type="PANTHER" id="PTHR24421:SF10">
    <property type="entry name" value="NITRATE_NITRITE SENSOR PROTEIN NARQ"/>
    <property type="match status" value="1"/>
</dbReference>
<dbReference type="GO" id="GO:0005524">
    <property type="term" value="F:ATP binding"/>
    <property type="evidence" value="ECO:0007669"/>
    <property type="project" value="UniProtKB-KW"/>
</dbReference>
<dbReference type="RefSeq" id="WP_136402621.1">
    <property type="nucleotide sequence ID" value="NZ_SSNZ01000002.1"/>
</dbReference>
<dbReference type="PANTHER" id="PTHR24421">
    <property type="entry name" value="NITRATE/NITRITE SENSOR PROTEIN NARX-RELATED"/>
    <property type="match status" value="1"/>
</dbReference>
<dbReference type="Gene3D" id="3.30.565.10">
    <property type="entry name" value="Histidine kinase-like ATPase, C-terminal domain"/>
    <property type="match status" value="1"/>
</dbReference>
<dbReference type="InterPro" id="IPR036890">
    <property type="entry name" value="HATPase_C_sf"/>
</dbReference>
<dbReference type="PROSITE" id="PS50109">
    <property type="entry name" value="HIS_KIN"/>
    <property type="match status" value="1"/>
</dbReference>
<dbReference type="Proteomes" id="UP000307507">
    <property type="component" value="Unassembled WGS sequence"/>
</dbReference>
<dbReference type="Pfam" id="PF07730">
    <property type="entry name" value="HisKA_3"/>
    <property type="match status" value="1"/>
</dbReference>
<name>A0A4S4A0C2_9FLAO</name>
<keyword evidence="8" id="KW-0902">Two-component regulatory system</keyword>
<comment type="catalytic activity">
    <reaction evidence="1">
        <text>ATP + protein L-histidine = ADP + protein N-phospho-L-histidine.</text>
        <dbReference type="EC" id="2.7.13.3"/>
    </reaction>
</comment>
<dbReference type="GO" id="GO:0016020">
    <property type="term" value="C:membrane"/>
    <property type="evidence" value="ECO:0007669"/>
    <property type="project" value="InterPro"/>
</dbReference>
<dbReference type="SUPFAM" id="SSF55874">
    <property type="entry name" value="ATPase domain of HSP90 chaperone/DNA topoisomerase II/histidine kinase"/>
    <property type="match status" value="1"/>
</dbReference>
<evidence type="ECO:0000256" key="6">
    <source>
        <dbReference type="ARBA" id="ARBA00022777"/>
    </source>
</evidence>
<comment type="caution">
    <text evidence="11">The sequence shown here is derived from an EMBL/GenBank/DDBJ whole genome shotgun (WGS) entry which is preliminary data.</text>
</comment>
<evidence type="ECO:0000256" key="9">
    <source>
        <dbReference type="SAM" id="Phobius"/>
    </source>
</evidence>
<keyword evidence="12" id="KW-1185">Reference proteome</keyword>
<keyword evidence="7" id="KW-0067">ATP-binding</keyword>
<dbReference type="GO" id="GO:0000155">
    <property type="term" value="F:phosphorelay sensor kinase activity"/>
    <property type="evidence" value="ECO:0007669"/>
    <property type="project" value="InterPro"/>
</dbReference>
<evidence type="ECO:0000313" key="11">
    <source>
        <dbReference type="EMBL" id="THF51637.1"/>
    </source>
</evidence>
<dbReference type="InterPro" id="IPR011712">
    <property type="entry name" value="Sig_transdc_His_kin_sub3_dim/P"/>
</dbReference>
<feature type="transmembrane region" description="Helical" evidence="9">
    <location>
        <begin position="6"/>
        <end position="31"/>
    </location>
</feature>
<dbReference type="EC" id="2.7.13.3" evidence="2"/>
<keyword evidence="3" id="KW-0597">Phosphoprotein</keyword>
<evidence type="ECO:0000259" key="10">
    <source>
        <dbReference type="PROSITE" id="PS50109"/>
    </source>
</evidence>
<dbReference type="InterPro" id="IPR050482">
    <property type="entry name" value="Sensor_HK_TwoCompSys"/>
</dbReference>
<keyword evidence="5" id="KW-0547">Nucleotide-binding</keyword>
<evidence type="ECO:0000313" key="12">
    <source>
        <dbReference type="Proteomes" id="UP000307507"/>
    </source>
</evidence>
<evidence type="ECO:0000256" key="7">
    <source>
        <dbReference type="ARBA" id="ARBA00022840"/>
    </source>
</evidence>
<protein>
    <recommendedName>
        <fullName evidence="2">histidine kinase</fullName>
        <ecNumber evidence="2">2.7.13.3</ecNumber>
    </recommendedName>
</protein>
<dbReference type="Gene3D" id="1.20.5.1930">
    <property type="match status" value="1"/>
</dbReference>
<evidence type="ECO:0000256" key="1">
    <source>
        <dbReference type="ARBA" id="ARBA00000085"/>
    </source>
</evidence>
<dbReference type="EMBL" id="SSNZ01000002">
    <property type="protein sequence ID" value="THF51637.1"/>
    <property type="molecule type" value="Genomic_DNA"/>
</dbReference>
<keyword evidence="9" id="KW-0812">Transmembrane</keyword>